<evidence type="ECO:0000256" key="7">
    <source>
        <dbReference type="ARBA" id="ARBA00023125"/>
    </source>
</evidence>
<accession>A0A8T0B785</accession>
<keyword evidence="6" id="KW-0779">Telomere</keyword>
<protein>
    <recommendedName>
        <fullName evidence="4">Protection of telomeres protein 1</fullName>
    </recommendedName>
    <alternativeName>
        <fullName evidence="9">POT1-like telomere end-binding protein</fullName>
    </alternativeName>
</protein>
<dbReference type="InterPro" id="IPR028389">
    <property type="entry name" value="POT1"/>
</dbReference>
<comment type="similarity">
    <text evidence="3">Belongs to the telombin family.</text>
</comment>
<evidence type="ECO:0000259" key="10">
    <source>
        <dbReference type="SMART" id="SM00976"/>
    </source>
</evidence>
<evidence type="ECO:0000256" key="5">
    <source>
        <dbReference type="ARBA" id="ARBA00022454"/>
    </source>
</evidence>
<dbReference type="Proteomes" id="UP000606274">
    <property type="component" value="Unassembled WGS sequence"/>
</dbReference>
<dbReference type="SUPFAM" id="SSF50249">
    <property type="entry name" value="Nucleic acid-binding proteins"/>
    <property type="match status" value="2"/>
</dbReference>
<dbReference type="GO" id="GO:0016233">
    <property type="term" value="P:telomere capping"/>
    <property type="evidence" value="ECO:0007669"/>
    <property type="project" value="TreeGrafter"/>
</dbReference>
<dbReference type="GO" id="GO:0032210">
    <property type="term" value="P:regulation of telomere maintenance via telomerase"/>
    <property type="evidence" value="ECO:0007669"/>
    <property type="project" value="TreeGrafter"/>
</dbReference>
<keyword evidence="12" id="KW-1185">Reference proteome</keyword>
<dbReference type="Gene3D" id="2.40.50.140">
    <property type="entry name" value="Nucleic acid-binding proteins"/>
    <property type="match status" value="2"/>
</dbReference>
<evidence type="ECO:0000256" key="2">
    <source>
        <dbReference type="ARBA" id="ARBA00004574"/>
    </source>
</evidence>
<dbReference type="FunFam" id="2.40.50.140:FF:000119">
    <property type="entry name" value="Protection of telomeres 1 homolog"/>
    <property type="match status" value="1"/>
</dbReference>
<evidence type="ECO:0000256" key="6">
    <source>
        <dbReference type="ARBA" id="ARBA00022895"/>
    </source>
</evidence>
<evidence type="ECO:0000256" key="1">
    <source>
        <dbReference type="ARBA" id="ARBA00004123"/>
    </source>
</evidence>
<sequence>MSSSGVHSEKPRLLHVTFHFLRLARTHQTAGGEFQTQSSARLANIIKAMPVHTVKCASDLDTIAPSHVQRISISNLKLTSDYVHTSVKGEVVQKGSVVSCRQRDHLLKAVIQDKETQSSDPSQHTSINVIFFGTMAKDFSQTISQGDMVLLSGFTISKSPTEETDRLHPCLLEMSRNDACVYVYSSNVFVPSGPDVVSSESRYTYVPLNELKPSRNPVNVYGVVTFFKQPFPTKGTDYCSTLKITDQSNVKVSCTIFSERLEDHPKIFQIGDIIRLHRVKAQMFNGSMTLLTTLGWSTVTFDGKIDSPIEPRTSSRTFNFGAVDKHTVEGLRQWAASQLLNKEPTVPLSSVQPKMFFDLTCQLLAKASMDTRCMLLKVWDGTQCTHPLLNVAVAPDALEGKYPQSTAQENMIANVLVYDNHVEGASKLKPGMFLRLYNLHAVPQRAPEQSADSASSLCFHLHGGTSYGKGLCVLPSESPELQPLKRLLQSAVADEDEVNDATLVEAWYTPPEALGERVNEDCFTVRTCGHTLQQVSLAHVKRSATPMVFHVCAKVKSYQPQNLYQCLKLFCPQCTALVEVPNDEVIAQVFQDAMRGSQPCSEQWAITSTVDTISMHVSCDMIVKDTHTQLLFLQGVTLEEVCVISDAHSNVVPVRSDNGRMRLLDFSAPFLFCKDKRYFGCKRCSQSTFVEPDVSEVEIWDQHNVAKALGVQLMQYALLMKFELVDETGTLEALIWEDAEKFFHVTAADTSACQDSQDKVQTTMDKLHPPGSSMAEHPWLDLCLSAYTVEENGTTQVCYQITNTEAKGNF</sequence>
<evidence type="ECO:0000256" key="4">
    <source>
        <dbReference type="ARBA" id="ARBA00015253"/>
    </source>
</evidence>
<dbReference type="GO" id="GO:0005654">
    <property type="term" value="C:nucleoplasm"/>
    <property type="evidence" value="ECO:0007669"/>
    <property type="project" value="UniProtKB-ARBA"/>
</dbReference>
<evidence type="ECO:0000256" key="9">
    <source>
        <dbReference type="ARBA" id="ARBA00084040"/>
    </source>
</evidence>
<dbReference type="InterPro" id="IPR048953">
    <property type="entry name" value="POT1_C_insert"/>
</dbReference>
<feature type="domain" description="Telomeric single stranded DNA binding POT1/Cdc13" evidence="10">
    <location>
        <begin position="205"/>
        <end position="336"/>
    </location>
</feature>
<evidence type="ECO:0000256" key="8">
    <source>
        <dbReference type="ARBA" id="ARBA00023242"/>
    </source>
</evidence>
<dbReference type="EMBL" id="JABFDY010000010">
    <property type="protein sequence ID" value="KAF7702057.1"/>
    <property type="molecule type" value="Genomic_DNA"/>
</dbReference>
<dbReference type="InterPro" id="IPR011564">
    <property type="entry name" value="Telomer_end-bd_POT1/Cdc13"/>
</dbReference>
<dbReference type="Pfam" id="PF21375">
    <property type="entry name" value="POT1_C_insert"/>
    <property type="match status" value="1"/>
</dbReference>
<gene>
    <name evidence="11" type="ORF">HF521_001340</name>
</gene>
<dbReference type="AlphaFoldDB" id="A0A8T0B785"/>
<dbReference type="FunFam" id="2.40.50.140:FF:000138">
    <property type="entry name" value="Protection of telomeres 1 homolog"/>
    <property type="match status" value="1"/>
</dbReference>
<dbReference type="GO" id="GO:0098505">
    <property type="term" value="F:G-rich strand telomeric DNA binding"/>
    <property type="evidence" value="ECO:0007669"/>
    <property type="project" value="TreeGrafter"/>
</dbReference>
<dbReference type="Pfam" id="PF16686">
    <property type="entry name" value="POT1PC"/>
    <property type="match status" value="1"/>
</dbReference>
<dbReference type="InterPro" id="IPR012340">
    <property type="entry name" value="NA-bd_OB-fold"/>
</dbReference>
<dbReference type="CDD" id="cd04497">
    <property type="entry name" value="hPOT1_OB1_like"/>
    <property type="match status" value="1"/>
</dbReference>
<dbReference type="SMART" id="SM00976">
    <property type="entry name" value="Telo_bind"/>
    <property type="match status" value="1"/>
</dbReference>
<organism evidence="11 12">
    <name type="scientific">Silurus meridionalis</name>
    <name type="common">Southern catfish</name>
    <name type="synonym">Silurus soldatovi meridionalis</name>
    <dbReference type="NCBI Taxonomy" id="175797"/>
    <lineage>
        <taxon>Eukaryota</taxon>
        <taxon>Metazoa</taxon>
        <taxon>Chordata</taxon>
        <taxon>Craniata</taxon>
        <taxon>Vertebrata</taxon>
        <taxon>Euteleostomi</taxon>
        <taxon>Actinopterygii</taxon>
        <taxon>Neopterygii</taxon>
        <taxon>Teleostei</taxon>
        <taxon>Ostariophysi</taxon>
        <taxon>Siluriformes</taxon>
        <taxon>Siluridae</taxon>
        <taxon>Silurus</taxon>
    </lineage>
</organism>
<reference evidence="11" key="1">
    <citation type="submission" date="2020-08" db="EMBL/GenBank/DDBJ databases">
        <title>Chromosome-level assembly of Southern catfish (Silurus meridionalis) provides insights into visual adaptation to the nocturnal and benthic lifestyles.</title>
        <authorList>
            <person name="Zhang Y."/>
            <person name="Wang D."/>
            <person name="Peng Z."/>
        </authorList>
    </citation>
    <scope>NUCLEOTIDE SEQUENCE</scope>
    <source>
        <strain evidence="11">SWU-2019-XX</strain>
        <tissue evidence="11">Muscle</tissue>
    </source>
</reference>
<keyword evidence="5" id="KW-0158">Chromosome</keyword>
<dbReference type="CDD" id="cd20374">
    <property type="entry name" value="Pot1C"/>
    <property type="match status" value="1"/>
</dbReference>
<comment type="subcellular location">
    <subcellularLocation>
        <location evidence="2">Chromosome</location>
        <location evidence="2">Telomere</location>
    </subcellularLocation>
    <subcellularLocation>
        <location evidence="1">Nucleus</location>
    </subcellularLocation>
</comment>
<name>A0A8T0B785_SILME</name>
<dbReference type="PANTHER" id="PTHR14513:SF0">
    <property type="entry name" value="PROTECTION OF TELOMERES PROTEIN 1"/>
    <property type="match status" value="1"/>
</dbReference>
<dbReference type="GO" id="GO:0000783">
    <property type="term" value="C:nuclear telomere cap complex"/>
    <property type="evidence" value="ECO:0007669"/>
    <property type="project" value="TreeGrafter"/>
</dbReference>
<evidence type="ECO:0000313" key="11">
    <source>
        <dbReference type="EMBL" id="KAF7702057.1"/>
    </source>
</evidence>
<dbReference type="Pfam" id="PF02765">
    <property type="entry name" value="POT1"/>
    <property type="match status" value="1"/>
</dbReference>
<evidence type="ECO:0000256" key="3">
    <source>
        <dbReference type="ARBA" id="ARBA00008442"/>
    </source>
</evidence>
<dbReference type="PANTHER" id="PTHR14513">
    <property type="entry name" value="PROTECTION OF TELOMERES 1"/>
    <property type="match status" value="1"/>
</dbReference>
<keyword evidence="8" id="KW-0539">Nucleus</keyword>
<keyword evidence="7" id="KW-0238">DNA-binding</keyword>
<evidence type="ECO:0000313" key="12">
    <source>
        <dbReference type="Proteomes" id="UP000606274"/>
    </source>
</evidence>
<comment type="caution">
    <text evidence="11">The sequence shown here is derived from an EMBL/GenBank/DDBJ whole genome shotgun (WGS) entry which is preliminary data.</text>
</comment>
<proteinExistence type="inferred from homology"/>
<dbReference type="GO" id="GO:0010521">
    <property type="term" value="F:telomerase inhibitor activity"/>
    <property type="evidence" value="ECO:0007669"/>
    <property type="project" value="TreeGrafter"/>
</dbReference>
<dbReference type="InterPro" id="IPR032042">
    <property type="entry name" value="POT1PC"/>
</dbReference>